<dbReference type="AlphaFoldDB" id="A0A6P2CYX4"/>
<proteinExistence type="predicted"/>
<evidence type="ECO:0000313" key="2">
    <source>
        <dbReference type="EMBL" id="VTR92410.1"/>
    </source>
</evidence>
<keyword evidence="3" id="KW-1185">Reference proteome</keyword>
<dbReference type="PANTHER" id="PTHR43610">
    <property type="entry name" value="BLL6696 PROTEIN"/>
    <property type="match status" value="1"/>
</dbReference>
<protein>
    <recommendedName>
        <fullName evidence="1">N-acetyltransferase domain-containing protein</fullName>
    </recommendedName>
</protein>
<dbReference type="SUPFAM" id="SSF55729">
    <property type="entry name" value="Acyl-CoA N-acyltransferases (Nat)"/>
    <property type="match status" value="1"/>
</dbReference>
<sequence>MEITAQVLTGRWVRLEPLAEEHREGLRGAAADDSIWEHMTVLGSGAGFDGVFNDALALRAAGKRVPFAVRLLSSGELIGCTSYLDPVPQHKRVEIGWTWYRPDQWASAVNPECKLLLLAHAFDTLGLNRVQLLTDFRNTRSQAAIAKLGATREGVLRSHMITRGGRIRDSVLFAITVADWPRVKDGLLARLAAFEKGSS</sequence>
<organism evidence="2 3">
    <name type="scientific">Gemmata massiliana</name>
    <dbReference type="NCBI Taxonomy" id="1210884"/>
    <lineage>
        <taxon>Bacteria</taxon>
        <taxon>Pseudomonadati</taxon>
        <taxon>Planctomycetota</taxon>
        <taxon>Planctomycetia</taxon>
        <taxon>Gemmatales</taxon>
        <taxon>Gemmataceae</taxon>
        <taxon>Gemmata</taxon>
    </lineage>
</organism>
<reference evidence="2 3" key="1">
    <citation type="submission" date="2019-05" db="EMBL/GenBank/DDBJ databases">
        <authorList>
            <consortium name="Science for Life Laboratories"/>
        </authorList>
    </citation>
    <scope>NUCLEOTIDE SEQUENCE [LARGE SCALE GENOMIC DNA]</scope>
    <source>
        <strain evidence="2">Soil9</strain>
    </source>
</reference>
<feature type="domain" description="N-acetyltransferase" evidence="1">
    <location>
        <begin position="14"/>
        <end position="151"/>
    </location>
</feature>
<dbReference type="InterPro" id="IPR016181">
    <property type="entry name" value="Acyl_CoA_acyltransferase"/>
</dbReference>
<dbReference type="Gene3D" id="3.40.630.30">
    <property type="match status" value="1"/>
</dbReference>
<evidence type="ECO:0000259" key="1">
    <source>
        <dbReference type="Pfam" id="PF13302"/>
    </source>
</evidence>
<dbReference type="Proteomes" id="UP000464178">
    <property type="component" value="Chromosome"/>
</dbReference>
<dbReference type="EMBL" id="LR593886">
    <property type="protein sequence ID" value="VTR92410.1"/>
    <property type="molecule type" value="Genomic_DNA"/>
</dbReference>
<dbReference type="PANTHER" id="PTHR43610:SF1">
    <property type="entry name" value="N-ACETYLTRANSFERASE DOMAIN-CONTAINING PROTEIN"/>
    <property type="match status" value="1"/>
</dbReference>
<accession>A0A6P2CYX4</accession>
<dbReference type="InterPro" id="IPR000182">
    <property type="entry name" value="GNAT_dom"/>
</dbReference>
<name>A0A6P2CYX4_9BACT</name>
<dbReference type="RefSeq" id="WP_162667282.1">
    <property type="nucleotide sequence ID" value="NZ_LR593886.1"/>
</dbReference>
<evidence type="ECO:0000313" key="3">
    <source>
        <dbReference type="Proteomes" id="UP000464178"/>
    </source>
</evidence>
<keyword evidence="2" id="KW-0808">Transferase</keyword>
<gene>
    <name evidence="2" type="ORF">SOIL9_53040</name>
</gene>
<dbReference type="KEGG" id="gms:SOIL9_53040"/>
<dbReference type="Pfam" id="PF13302">
    <property type="entry name" value="Acetyltransf_3"/>
    <property type="match status" value="1"/>
</dbReference>
<dbReference type="GO" id="GO:0016747">
    <property type="term" value="F:acyltransferase activity, transferring groups other than amino-acyl groups"/>
    <property type="evidence" value="ECO:0007669"/>
    <property type="project" value="InterPro"/>
</dbReference>